<gene>
    <name evidence="1" type="ORF">EZS26_002330</name>
</gene>
<dbReference type="Proteomes" id="UP000324575">
    <property type="component" value="Unassembled WGS sequence"/>
</dbReference>
<protein>
    <submittedName>
        <fullName evidence="1">Uncharacterized protein</fullName>
    </submittedName>
</protein>
<feature type="non-terminal residue" evidence="1">
    <location>
        <position position="62"/>
    </location>
</feature>
<dbReference type="EMBL" id="SNRX01000018">
    <property type="protein sequence ID" value="KAA6301456.1"/>
    <property type="molecule type" value="Genomic_DNA"/>
</dbReference>
<accession>A0A5M8NZ93</accession>
<name>A0A5M8NZ93_9BACT</name>
<proteinExistence type="predicted"/>
<organism evidence="1 2">
    <name type="scientific">Candidatus Ordinivivax streblomastigis</name>
    <dbReference type="NCBI Taxonomy" id="2540710"/>
    <lineage>
        <taxon>Bacteria</taxon>
        <taxon>Pseudomonadati</taxon>
        <taxon>Bacteroidota</taxon>
        <taxon>Bacteroidia</taxon>
        <taxon>Bacteroidales</taxon>
        <taxon>Candidatus Ordinivivax</taxon>
    </lineage>
</organism>
<sequence>MQRKGFSFEGQNIFIGIDVRRIQVLTATKLQQRCVKDFRRRLKKQFFSGSSIYFILYQSNKV</sequence>
<reference evidence="1 2" key="1">
    <citation type="submission" date="2019-03" db="EMBL/GenBank/DDBJ databases">
        <title>Single cell metagenomics reveals metabolic interactions within the superorganism composed of flagellate Streblomastix strix and complex community of Bacteroidetes bacteria on its surface.</title>
        <authorList>
            <person name="Treitli S.C."/>
            <person name="Kolisko M."/>
            <person name="Husnik F."/>
            <person name="Keeling P."/>
            <person name="Hampl V."/>
        </authorList>
    </citation>
    <scope>NUCLEOTIDE SEQUENCE [LARGE SCALE GENOMIC DNA]</scope>
    <source>
        <strain evidence="1">St1</strain>
    </source>
</reference>
<dbReference type="AlphaFoldDB" id="A0A5M8NZ93"/>
<comment type="caution">
    <text evidence="1">The sequence shown here is derived from an EMBL/GenBank/DDBJ whole genome shotgun (WGS) entry which is preliminary data.</text>
</comment>
<evidence type="ECO:0000313" key="1">
    <source>
        <dbReference type="EMBL" id="KAA6301456.1"/>
    </source>
</evidence>
<evidence type="ECO:0000313" key="2">
    <source>
        <dbReference type="Proteomes" id="UP000324575"/>
    </source>
</evidence>